<comment type="function">
    <text evidence="13">Catalyzes the reduction of the glycolytic intermediate dihydroxyacetone phosphate (DHAP) to sn-glycerol 3-phosphate (G3P), the key precursor for phospholipid synthesis.</text>
</comment>
<keyword evidence="5 13" id="KW-0520">NAD</keyword>
<feature type="binding site" evidence="13">
    <location>
        <position position="138"/>
    </location>
    <ligand>
        <name>NADPH</name>
        <dbReference type="ChEBI" id="CHEBI:57783"/>
    </ligand>
</feature>
<feature type="binding site" evidence="13">
    <location>
        <position position="243"/>
    </location>
    <ligand>
        <name>sn-glycerol 3-phosphate</name>
        <dbReference type="ChEBI" id="CHEBI:57597"/>
    </ligand>
</feature>
<dbReference type="InterPro" id="IPR008927">
    <property type="entry name" value="6-PGluconate_DH-like_C_sf"/>
</dbReference>
<evidence type="ECO:0000256" key="9">
    <source>
        <dbReference type="ARBA" id="ARBA00052716"/>
    </source>
</evidence>
<feature type="domain" description="Glycerol-3-phosphate dehydrogenase NAD-dependent C-terminal" evidence="19">
    <location>
        <begin position="179"/>
        <end position="320"/>
    </location>
</feature>
<dbReference type="FunFam" id="1.10.1040.10:FF:000001">
    <property type="entry name" value="Glycerol-3-phosphate dehydrogenase [NAD(P)+]"/>
    <property type="match status" value="1"/>
</dbReference>
<dbReference type="EC" id="1.1.1.94" evidence="10 13"/>
<dbReference type="InterPro" id="IPR006168">
    <property type="entry name" value="G3P_DH_NAD-dep"/>
</dbReference>
<keyword evidence="8 13" id="KW-1208">Phospholipid metabolism</keyword>
<evidence type="ECO:0000256" key="15">
    <source>
        <dbReference type="PIRSR" id="PIRSR000114-2"/>
    </source>
</evidence>
<protein>
    <recommendedName>
        <fullName evidence="11 13">Glycerol-3-phosphate dehydrogenase [NAD(P)+]</fullName>
        <ecNumber evidence="10 13">1.1.1.94</ecNumber>
    </recommendedName>
    <alternativeName>
        <fullName evidence="13">NAD(P)(+)-dependent glycerol-3-phosphate dehydrogenase</fullName>
    </alternativeName>
    <alternativeName>
        <fullName evidence="12 13">NAD(P)H-dependent dihydroxyacetone-phosphate reductase</fullName>
    </alternativeName>
</protein>
<evidence type="ECO:0000256" key="13">
    <source>
        <dbReference type="HAMAP-Rule" id="MF_00394"/>
    </source>
</evidence>
<dbReference type="SUPFAM" id="SSF48179">
    <property type="entry name" value="6-phosphogluconate dehydrogenase C-terminal domain-like"/>
    <property type="match status" value="1"/>
</dbReference>
<dbReference type="GO" id="GO:0008654">
    <property type="term" value="P:phospholipid biosynthetic process"/>
    <property type="evidence" value="ECO:0007669"/>
    <property type="project" value="UniProtKB-KW"/>
</dbReference>
<gene>
    <name evidence="13" type="primary">gpsA</name>
    <name evidence="20" type="ORF">FNV44_01250</name>
</gene>
<keyword evidence="6 13" id="KW-0443">Lipid metabolism</keyword>
<feature type="active site" description="Proton acceptor" evidence="13 14">
    <location>
        <position position="190"/>
    </location>
</feature>
<reference evidence="20 21" key="1">
    <citation type="submission" date="2019-07" db="EMBL/GenBank/DDBJ databases">
        <title>Genome sequence of Acholeplasma laidlawii strain with increased resistance to erythromycin.</title>
        <authorList>
            <person name="Medvedeva E.S."/>
            <person name="Baranova N.B."/>
            <person name="Siniagina M.N."/>
            <person name="Mouzykantov A."/>
            <person name="Chernova O.A."/>
            <person name="Chernov V.M."/>
        </authorList>
    </citation>
    <scope>NUCLEOTIDE SEQUENCE [LARGE SCALE GENOMIC DNA]</scope>
    <source>
        <strain evidence="20 21">PG8REry</strain>
    </source>
</reference>
<sequence length="333" mass="36457">MTMKISVIGGGSWGTTLAQVLTDNGHETLIYDVNPEAVKKINNNIHPFFDNKITGIRATLDLKESIDYADYILLAVPTKFMRDSLRDINKLATRKLYFINVSKGIEPVTLKRVSEIVTDEITPELLGAYAVLTGPSHAEEVIERKLTVLTAASDVEWFRKSVQQLFSNQSYLRVYTSDDLIGCEVGGAIKNAIAIVSGMMTGYGLGENARAALITRGILEIVRVVVHYGGKKETAFGLTGIGDLIVTASSYNSRNFNAGLKIGQGTPVEQVLSESKMVVEGVRAIQAAKDLCVQTGIELPIIEITYEVIFNNMSVKEAIQNLLTRELKEEVIA</sequence>
<comment type="pathway">
    <text evidence="13">Membrane lipid metabolism; glycerophospholipid metabolism.</text>
</comment>
<evidence type="ECO:0000256" key="14">
    <source>
        <dbReference type="PIRSR" id="PIRSR000114-1"/>
    </source>
</evidence>
<dbReference type="PIRSF" id="PIRSF000114">
    <property type="entry name" value="Glycerol-3-P_dh"/>
    <property type="match status" value="1"/>
</dbReference>
<evidence type="ECO:0000313" key="20">
    <source>
        <dbReference type="EMBL" id="TRX99695.1"/>
    </source>
</evidence>
<keyword evidence="3 13" id="KW-0521">NADP</keyword>
<evidence type="ECO:0000256" key="10">
    <source>
        <dbReference type="ARBA" id="ARBA00066687"/>
    </source>
</evidence>
<evidence type="ECO:0000256" key="7">
    <source>
        <dbReference type="ARBA" id="ARBA00023209"/>
    </source>
</evidence>
<evidence type="ECO:0000256" key="16">
    <source>
        <dbReference type="PIRSR" id="PIRSR000114-3"/>
    </source>
</evidence>
<dbReference type="GO" id="GO:0051287">
    <property type="term" value="F:NAD binding"/>
    <property type="evidence" value="ECO:0007669"/>
    <property type="project" value="InterPro"/>
</dbReference>
<dbReference type="GO" id="GO:0046167">
    <property type="term" value="P:glycerol-3-phosphate biosynthetic process"/>
    <property type="evidence" value="ECO:0007669"/>
    <property type="project" value="UniProtKB-UniRule"/>
</dbReference>
<feature type="binding site" evidence="16">
    <location>
        <position position="138"/>
    </location>
    <ligand>
        <name>NAD(+)</name>
        <dbReference type="ChEBI" id="CHEBI:57540"/>
    </ligand>
</feature>
<dbReference type="InterPro" id="IPR011128">
    <property type="entry name" value="G3P_DH_NAD-dep_N"/>
</dbReference>
<dbReference type="FunFam" id="3.40.50.720:FF:000019">
    <property type="entry name" value="Glycerol-3-phosphate dehydrogenase [NAD(P)+]"/>
    <property type="match status" value="1"/>
</dbReference>
<feature type="binding site" evidence="13">
    <location>
        <position position="280"/>
    </location>
    <ligand>
        <name>NADPH</name>
        <dbReference type="ChEBI" id="CHEBI:57783"/>
    </ligand>
</feature>
<dbReference type="HAMAP" id="MF_00394">
    <property type="entry name" value="NAD_Glyc3P_dehydrog"/>
    <property type="match status" value="1"/>
</dbReference>
<evidence type="ECO:0000256" key="3">
    <source>
        <dbReference type="ARBA" id="ARBA00022857"/>
    </source>
</evidence>
<evidence type="ECO:0000313" key="21">
    <source>
        <dbReference type="Proteomes" id="UP000315938"/>
    </source>
</evidence>
<comment type="caution">
    <text evidence="20">The sequence shown here is derived from an EMBL/GenBank/DDBJ whole genome shotgun (WGS) entry which is preliminary data.</text>
</comment>
<evidence type="ECO:0000256" key="6">
    <source>
        <dbReference type="ARBA" id="ARBA00023098"/>
    </source>
</evidence>
<evidence type="ECO:0000256" key="8">
    <source>
        <dbReference type="ARBA" id="ARBA00023264"/>
    </source>
</evidence>
<keyword evidence="2 13" id="KW-0444">Lipid biosynthesis</keyword>
<dbReference type="NCBIfam" id="NF000940">
    <property type="entry name" value="PRK00094.1-2"/>
    <property type="match status" value="1"/>
</dbReference>
<evidence type="ECO:0000256" key="2">
    <source>
        <dbReference type="ARBA" id="ARBA00022516"/>
    </source>
</evidence>
<dbReference type="PANTHER" id="PTHR11728">
    <property type="entry name" value="GLYCEROL-3-PHOSPHATE DEHYDROGENASE"/>
    <property type="match status" value="1"/>
</dbReference>
<feature type="binding site" evidence="16">
    <location>
        <position position="254"/>
    </location>
    <ligand>
        <name>NAD(+)</name>
        <dbReference type="ChEBI" id="CHEBI:57540"/>
    </ligand>
</feature>
<dbReference type="Pfam" id="PF01210">
    <property type="entry name" value="NAD_Gly3P_dh_N"/>
    <property type="match status" value="1"/>
</dbReference>
<dbReference type="NCBIfam" id="NF000942">
    <property type="entry name" value="PRK00094.1-4"/>
    <property type="match status" value="1"/>
</dbReference>
<evidence type="ECO:0000256" key="1">
    <source>
        <dbReference type="ARBA" id="ARBA00011009"/>
    </source>
</evidence>
<feature type="binding site" evidence="13">
    <location>
        <position position="253"/>
    </location>
    <ligand>
        <name>sn-glycerol 3-phosphate</name>
        <dbReference type="ChEBI" id="CHEBI:57597"/>
    </ligand>
</feature>
<feature type="binding site" evidence="13">
    <location>
        <position position="134"/>
    </location>
    <ligand>
        <name>sn-glycerol 3-phosphate</name>
        <dbReference type="ChEBI" id="CHEBI:57597"/>
    </ligand>
</feature>
<comment type="subcellular location">
    <subcellularLocation>
        <location evidence="13">Cytoplasm</location>
    </subcellularLocation>
</comment>
<comment type="similarity">
    <text evidence="1 13 17">Belongs to the NAD-dependent glycerol-3-phosphate dehydrogenase family.</text>
</comment>
<dbReference type="GO" id="GO:0006650">
    <property type="term" value="P:glycerophospholipid metabolic process"/>
    <property type="evidence" value="ECO:0007669"/>
    <property type="project" value="UniProtKB-UniRule"/>
</dbReference>
<feature type="binding site" evidence="13">
    <location>
        <position position="103"/>
    </location>
    <ligand>
        <name>sn-glycerol 3-phosphate</name>
        <dbReference type="ChEBI" id="CHEBI:57597"/>
    </ligand>
</feature>
<dbReference type="EMBL" id="VKID01000001">
    <property type="protein sequence ID" value="TRX99695.1"/>
    <property type="molecule type" value="Genomic_DNA"/>
</dbReference>
<evidence type="ECO:0000259" key="19">
    <source>
        <dbReference type="Pfam" id="PF07479"/>
    </source>
</evidence>
<feature type="binding site" evidence="13">
    <location>
        <position position="12"/>
    </location>
    <ligand>
        <name>NADPH</name>
        <dbReference type="ChEBI" id="CHEBI:57783"/>
    </ligand>
</feature>
<evidence type="ECO:0000256" key="17">
    <source>
        <dbReference type="RuleBase" id="RU000437"/>
    </source>
</evidence>
<feature type="binding site" evidence="13">
    <location>
        <position position="13"/>
    </location>
    <ligand>
        <name>NADPH</name>
        <dbReference type="ChEBI" id="CHEBI:57783"/>
    </ligand>
</feature>
<evidence type="ECO:0000256" key="4">
    <source>
        <dbReference type="ARBA" id="ARBA00023002"/>
    </source>
</evidence>
<feature type="binding site" evidence="15">
    <location>
        <position position="103"/>
    </location>
    <ligand>
        <name>substrate</name>
    </ligand>
</feature>
<feature type="binding site" evidence="13">
    <location>
        <position position="255"/>
    </location>
    <ligand>
        <name>sn-glycerol 3-phosphate</name>
        <dbReference type="ChEBI" id="CHEBI:57597"/>
    </ligand>
</feature>
<dbReference type="InterPro" id="IPR036291">
    <property type="entry name" value="NAD(P)-bd_dom_sf"/>
</dbReference>
<evidence type="ECO:0000259" key="18">
    <source>
        <dbReference type="Pfam" id="PF01210"/>
    </source>
</evidence>
<dbReference type="GO" id="GO:0141153">
    <property type="term" value="F:glycerol-3-phosphate dehydrogenase (NADP+) activity"/>
    <property type="evidence" value="ECO:0007669"/>
    <property type="project" value="RHEA"/>
</dbReference>
<accession>A0A553IHM1</accession>
<keyword evidence="13" id="KW-0963">Cytoplasm</keyword>
<dbReference type="Gene3D" id="3.40.50.720">
    <property type="entry name" value="NAD(P)-binding Rossmann-like Domain"/>
    <property type="match status" value="1"/>
</dbReference>
<dbReference type="Proteomes" id="UP000315938">
    <property type="component" value="Unassembled WGS sequence"/>
</dbReference>
<feature type="binding site" evidence="13">
    <location>
        <position position="103"/>
    </location>
    <ligand>
        <name>NADPH</name>
        <dbReference type="ChEBI" id="CHEBI:57783"/>
    </ligand>
</feature>
<name>A0A553IHM1_ACHLA</name>
<dbReference type="Pfam" id="PF07479">
    <property type="entry name" value="NAD_Gly3P_dh_C"/>
    <property type="match status" value="1"/>
</dbReference>
<organism evidence="20 21">
    <name type="scientific">Acholeplasma laidlawii</name>
    <dbReference type="NCBI Taxonomy" id="2148"/>
    <lineage>
        <taxon>Bacteria</taxon>
        <taxon>Bacillati</taxon>
        <taxon>Mycoplasmatota</taxon>
        <taxon>Mollicutes</taxon>
        <taxon>Acholeplasmatales</taxon>
        <taxon>Acholeplasmataceae</taxon>
        <taxon>Acholeplasma</taxon>
    </lineage>
</organism>
<keyword evidence="4 13" id="KW-0560">Oxidoreductase</keyword>
<feature type="binding site" evidence="13">
    <location>
        <position position="254"/>
    </location>
    <ligand>
        <name>sn-glycerol 3-phosphate</name>
        <dbReference type="ChEBI" id="CHEBI:57597"/>
    </ligand>
</feature>
<dbReference type="PRINTS" id="PR00077">
    <property type="entry name" value="GPDHDRGNASE"/>
</dbReference>
<comment type="catalytic activity">
    <reaction evidence="9">
        <text>sn-glycerol 3-phosphate + NADP(+) = dihydroxyacetone phosphate + NADPH + H(+)</text>
        <dbReference type="Rhea" id="RHEA:11096"/>
        <dbReference type="ChEBI" id="CHEBI:15378"/>
        <dbReference type="ChEBI" id="CHEBI:57597"/>
        <dbReference type="ChEBI" id="CHEBI:57642"/>
        <dbReference type="ChEBI" id="CHEBI:57783"/>
        <dbReference type="ChEBI" id="CHEBI:58349"/>
        <dbReference type="EC" id="1.1.1.94"/>
    </reaction>
    <physiologicalReaction direction="right-to-left" evidence="9">
        <dbReference type="Rhea" id="RHEA:11098"/>
    </physiologicalReaction>
</comment>
<evidence type="ECO:0000256" key="11">
    <source>
        <dbReference type="ARBA" id="ARBA00069372"/>
    </source>
</evidence>
<dbReference type="AlphaFoldDB" id="A0A553IHM1"/>
<dbReference type="InterPro" id="IPR013328">
    <property type="entry name" value="6PGD_dom2"/>
</dbReference>
<keyword evidence="7 13" id="KW-0594">Phospholipid biosynthesis</keyword>
<evidence type="ECO:0000256" key="5">
    <source>
        <dbReference type="ARBA" id="ARBA00023027"/>
    </source>
</evidence>
<feature type="binding site" evidence="13">
    <location>
        <position position="190"/>
    </location>
    <ligand>
        <name>sn-glycerol 3-phosphate</name>
        <dbReference type="ChEBI" id="CHEBI:57597"/>
    </ligand>
</feature>
<dbReference type="Gene3D" id="1.10.1040.10">
    <property type="entry name" value="N-(1-d-carboxylethyl)-l-norvaline Dehydrogenase, domain 2"/>
    <property type="match status" value="1"/>
</dbReference>
<feature type="binding site" evidence="13">
    <location>
        <position position="136"/>
    </location>
    <ligand>
        <name>sn-glycerol 3-phosphate</name>
        <dbReference type="ChEBI" id="CHEBI:57597"/>
    </ligand>
</feature>
<feature type="domain" description="Glycerol-3-phosphate dehydrogenase NAD-dependent N-terminal" evidence="18">
    <location>
        <begin position="4"/>
        <end position="154"/>
    </location>
</feature>
<keyword evidence="13" id="KW-0547">Nucleotide-binding</keyword>
<comment type="caution">
    <text evidence="13">Lacks conserved residue(s) required for the propagation of feature annotation.</text>
</comment>
<dbReference type="GO" id="GO:0141152">
    <property type="term" value="F:glycerol-3-phosphate dehydrogenase (NAD+) activity"/>
    <property type="evidence" value="ECO:0007669"/>
    <property type="project" value="RHEA"/>
</dbReference>
<feature type="binding site" evidence="16">
    <location>
        <begin position="9"/>
        <end position="14"/>
    </location>
    <ligand>
        <name>NAD(+)</name>
        <dbReference type="ChEBI" id="CHEBI:57540"/>
    </ligand>
</feature>
<dbReference type="InterPro" id="IPR006109">
    <property type="entry name" value="G3P_DH_NAD-dep_C"/>
</dbReference>
<dbReference type="UniPathway" id="UPA00940"/>
<feature type="binding site" evidence="13">
    <location>
        <position position="278"/>
    </location>
    <ligand>
        <name>NADPH</name>
        <dbReference type="ChEBI" id="CHEBI:57783"/>
    </ligand>
</feature>
<dbReference type="GO" id="GO:0046168">
    <property type="term" value="P:glycerol-3-phosphate catabolic process"/>
    <property type="evidence" value="ECO:0007669"/>
    <property type="project" value="InterPro"/>
</dbReference>
<dbReference type="PANTHER" id="PTHR11728:SF1">
    <property type="entry name" value="GLYCEROL-3-PHOSPHATE DEHYDROGENASE [NAD(+)] 2, CHLOROPLASTIC"/>
    <property type="match status" value="1"/>
</dbReference>
<dbReference type="GO" id="GO:0005829">
    <property type="term" value="C:cytosol"/>
    <property type="evidence" value="ECO:0007669"/>
    <property type="project" value="TreeGrafter"/>
</dbReference>
<evidence type="ECO:0000256" key="12">
    <source>
        <dbReference type="ARBA" id="ARBA00080511"/>
    </source>
</evidence>
<dbReference type="GO" id="GO:0005975">
    <property type="term" value="P:carbohydrate metabolic process"/>
    <property type="evidence" value="ECO:0007669"/>
    <property type="project" value="InterPro"/>
</dbReference>
<proteinExistence type="inferred from homology"/>
<comment type="catalytic activity">
    <reaction evidence="13">
        <text>sn-glycerol 3-phosphate + NAD(+) = dihydroxyacetone phosphate + NADH + H(+)</text>
        <dbReference type="Rhea" id="RHEA:11092"/>
        <dbReference type="ChEBI" id="CHEBI:15378"/>
        <dbReference type="ChEBI" id="CHEBI:57540"/>
        <dbReference type="ChEBI" id="CHEBI:57597"/>
        <dbReference type="ChEBI" id="CHEBI:57642"/>
        <dbReference type="ChEBI" id="CHEBI:57945"/>
        <dbReference type="EC" id="1.1.1.94"/>
    </reaction>
</comment>
<feature type="binding site" evidence="13">
    <location>
        <position position="254"/>
    </location>
    <ligand>
        <name>NADPH</name>
        <dbReference type="ChEBI" id="CHEBI:57783"/>
    </ligand>
</feature>
<feature type="binding site" evidence="15">
    <location>
        <begin position="254"/>
        <end position="255"/>
    </location>
    <ligand>
        <name>substrate</name>
    </ligand>
</feature>
<feature type="binding site" evidence="16">
    <location>
        <position position="80"/>
    </location>
    <ligand>
        <name>NAD(+)</name>
        <dbReference type="ChEBI" id="CHEBI:57540"/>
    </ligand>
</feature>
<dbReference type="SUPFAM" id="SSF51735">
    <property type="entry name" value="NAD(P)-binding Rossmann-fold domains"/>
    <property type="match status" value="1"/>
</dbReference>